<evidence type="ECO:0000313" key="1">
    <source>
        <dbReference type="EMBL" id="KAJ9109744.1"/>
    </source>
</evidence>
<protein>
    <submittedName>
        <fullName evidence="1">Uncharacterized protein</fullName>
    </submittedName>
</protein>
<comment type="caution">
    <text evidence="1">The sequence shown here is derived from an EMBL/GenBank/DDBJ whole genome shotgun (WGS) entry which is preliminary data.</text>
</comment>
<dbReference type="EMBL" id="JASBWR010000016">
    <property type="protein sequence ID" value="KAJ9109744.1"/>
    <property type="molecule type" value="Genomic_DNA"/>
</dbReference>
<proteinExistence type="predicted"/>
<reference evidence="1" key="1">
    <citation type="submission" date="2023-04" db="EMBL/GenBank/DDBJ databases">
        <title>Draft Genome sequencing of Naganishia species isolated from polar environments using Oxford Nanopore Technology.</title>
        <authorList>
            <person name="Leo P."/>
            <person name="Venkateswaran K."/>
        </authorList>
    </citation>
    <scope>NUCLEOTIDE SEQUENCE</scope>
    <source>
        <strain evidence="1">MNA-CCFEE 5261</strain>
    </source>
</reference>
<name>A0ACC2WEW2_9TREE</name>
<dbReference type="Proteomes" id="UP001241377">
    <property type="component" value="Unassembled WGS sequence"/>
</dbReference>
<organism evidence="1 2">
    <name type="scientific">Naganishia cerealis</name>
    <dbReference type="NCBI Taxonomy" id="610337"/>
    <lineage>
        <taxon>Eukaryota</taxon>
        <taxon>Fungi</taxon>
        <taxon>Dikarya</taxon>
        <taxon>Basidiomycota</taxon>
        <taxon>Agaricomycotina</taxon>
        <taxon>Tremellomycetes</taxon>
        <taxon>Filobasidiales</taxon>
        <taxon>Filobasidiaceae</taxon>
        <taxon>Naganishia</taxon>
    </lineage>
</organism>
<keyword evidence="2" id="KW-1185">Reference proteome</keyword>
<sequence>MLTIEQLVDQDEIVLDCLFVEFAKIGTGDGNEAVQEFEYERRIGVASEGNEADIDIADSDVKEGGRA</sequence>
<evidence type="ECO:0000313" key="2">
    <source>
        <dbReference type="Proteomes" id="UP001241377"/>
    </source>
</evidence>
<gene>
    <name evidence="1" type="ORF">QFC19_001974</name>
</gene>
<accession>A0ACC2WEW2</accession>